<evidence type="ECO:0000256" key="5">
    <source>
        <dbReference type="RuleBase" id="RU004404"/>
    </source>
</evidence>
<feature type="domain" description="PDZ" evidence="6">
    <location>
        <begin position="85"/>
        <end position="154"/>
    </location>
</feature>
<protein>
    <submittedName>
        <fullName evidence="7">C-terminal processing peptidase-3</fullName>
        <ecNumber evidence="7">3.4.21.102</ecNumber>
    </submittedName>
</protein>
<organism evidence="7 8">
    <name type="scientific">Shewanella psychrophila</name>
    <dbReference type="NCBI Taxonomy" id="225848"/>
    <lineage>
        <taxon>Bacteria</taxon>
        <taxon>Pseudomonadati</taxon>
        <taxon>Pseudomonadota</taxon>
        <taxon>Gammaproteobacteria</taxon>
        <taxon>Alteromonadales</taxon>
        <taxon>Shewanellaceae</taxon>
        <taxon>Shewanella</taxon>
    </lineage>
</organism>
<dbReference type="GO" id="GO:0030288">
    <property type="term" value="C:outer membrane-bounded periplasmic space"/>
    <property type="evidence" value="ECO:0007669"/>
    <property type="project" value="TreeGrafter"/>
</dbReference>
<dbReference type="EMBL" id="CP014782">
    <property type="protein sequence ID" value="AQS40690.1"/>
    <property type="molecule type" value="Genomic_DNA"/>
</dbReference>
<accession>A0A1S6HYQ6</accession>
<dbReference type="NCBIfam" id="TIGR00225">
    <property type="entry name" value="prc"/>
    <property type="match status" value="1"/>
</dbReference>
<keyword evidence="3 5" id="KW-0378">Hydrolase</keyword>
<comment type="similarity">
    <text evidence="1 5">Belongs to the peptidase S41A family.</text>
</comment>
<dbReference type="GO" id="GO:0004252">
    <property type="term" value="F:serine-type endopeptidase activity"/>
    <property type="evidence" value="ECO:0007669"/>
    <property type="project" value="UniProtKB-EC"/>
</dbReference>
<dbReference type="InterPro" id="IPR029045">
    <property type="entry name" value="ClpP/crotonase-like_dom_sf"/>
</dbReference>
<dbReference type="Pfam" id="PF03572">
    <property type="entry name" value="Peptidase_S41"/>
    <property type="match status" value="1"/>
</dbReference>
<dbReference type="SUPFAM" id="SSF52096">
    <property type="entry name" value="ClpP/crotonase"/>
    <property type="match status" value="1"/>
</dbReference>
<keyword evidence="8" id="KW-1185">Reference proteome</keyword>
<evidence type="ECO:0000256" key="1">
    <source>
        <dbReference type="ARBA" id="ARBA00009179"/>
    </source>
</evidence>
<evidence type="ECO:0000313" key="7">
    <source>
        <dbReference type="EMBL" id="AQS40690.1"/>
    </source>
</evidence>
<dbReference type="PANTHER" id="PTHR32060:SF30">
    <property type="entry name" value="CARBOXY-TERMINAL PROCESSING PROTEASE CTPA"/>
    <property type="match status" value="1"/>
</dbReference>
<dbReference type="FunFam" id="3.90.226.10:FF:000029">
    <property type="entry name" value="Peptidase, S41 family"/>
    <property type="match status" value="1"/>
</dbReference>
<dbReference type="InterPro" id="IPR004447">
    <property type="entry name" value="Peptidase_S41A"/>
</dbReference>
<dbReference type="PROSITE" id="PS50106">
    <property type="entry name" value="PDZ"/>
    <property type="match status" value="1"/>
</dbReference>
<dbReference type="CDD" id="cd07560">
    <property type="entry name" value="Peptidase_S41_CPP"/>
    <property type="match status" value="1"/>
</dbReference>
<dbReference type="AlphaFoldDB" id="A0A1S6HYQ6"/>
<reference evidence="7 8" key="1">
    <citation type="submission" date="2016-03" db="EMBL/GenBank/DDBJ databases">
        <title>Complete genome sequence of Shewanella psychrophila WP2, a deep sea bacterium isolated from west Pacific sediment.</title>
        <authorList>
            <person name="Xu G."/>
            <person name="Jian H."/>
        </authorList>
    </citation>
    <scope>NUCLEOTIDE SEQUENCE [LARGE SCALE GENOMIC DNA]</scope>
    <source>
        <strain evidence="7 8">WP2</strain>
    </source>
</reference>
<keyword evidence="2 5" id="KW-0645">Protease</keyword>
<evidence type="ECO:0000256" key="2">
    <source>
        <dbReference type="ARBA" id="ARBA00022670"/>
    </source>
</evidence>
<gene>
    <name evidence="7" type="ORF">Sps_05627</name>
</gene>
<dbReference type="Gene3D" id="3.30.750.44">
    <property type="match status" value="1"/>
</dbReference>
<proteinExistence type="inferred from homology"/>
<dbReference type="EC" id="3.4.21.102" evidence="7"/>
<dbReference type="RefSeq" id="WP_077755460.1">
    <property type="nucleotide sequence ID" value="NZ_CP014782.1"/>
</dbReference>
<dbReference type="Proteomes" id="UP000189545">
    <property type="component" value="Chromosome"/>
</dbReference>
<sequence>MSKYIRYLCCILVGLGLGLSVTLSGQENAEQYHHSLNYPLLLDVIDTVEAYYVTELSQDELISAAIEGIFAKLDPYSNFLDKQEFSNIRDANKGEYFGFGIEIATEDDKITIITPFAGSPAERAGIRAGDRIVKLNNHKVDFNKLDDLLKEIKNHSQNNQSIVLTLAHSNMKTVYEVTLMPSLISVQSVTAELLKDNIGYIKLASFQDNSTEEMVKQLTLWQPLKLKGLILDLRNNPGGLLDQAINIADIFLEKGRIVSTEGRFFDANSDYYASPQTMLLDIPMTVLINKGSASASEVLAAALQDNKRAKLIGETSYGKGTVQSLIPTLMEGNAIKLTIAKYTTPNGRDINSKGIEPDIKLQLDTVTNEQTMPIIDQTNVHDKIENNKAEADLILDSAITWIKTNS</sequence>
<dbReference type="InterPro" id="IPR005151">
    <property type="entry name" value="Tail-specific_protease"/>
</dbReference>
<dbReference type="Gene3D" id="2.30.42.10">
    <property type="match status" value="1"/>
</dbReference>
<dbReference type="InterPro" id="IPR036034">
    <property type="entry name" value="PDZ_sf"/>
</dbReference>
<dbReference type="SMART" id="SM00245">
    <property type="entry name" value="TSPc"/>
    <property type="match status" value="1"/>
</dbReference>
<dbReference type="STRING" id="225848.Sps_05627"/>
<dbReference type="InterPro" id="IPR001478">
    <property type="entry name" value="PDZ"/>
</dbReference>
<dbReference type="SMART" id="SM00228">
    <property type="entry name" value="PDZ"/>
    <property type="match status" value="1"/>
</dbReference>
<dbReference type="Pfam" id="PF13180">
    <property type="entry name" value="PDZ_2"/>
    <property type="match status" value="1"/>
</dbReference>
<dbReference type="GO" id="GO:0006508">
    <property type="term" value="P:proteolysis"/>
    <property type="evidence" value="ECO:0007669"/>
    <property type="project" value="UniProtKB-KW"/>
</dbReference>
<evidence type="ECO:0000313" key="8">
    <source>
        <dbReference type="Proteomes" id="UP000189545"/>
    </source>
</evidence>
<keyword evidence="4 5" id="KW-0720">Serine protease</keyword>
<evidence type="ECO:0000256" key="3">
    <source>
        <dbReference type="ARBA" id="ARBA00022801"/>
    </source>
</evidence>
<dbReference type="Gene3D" id="3.90.226.10">
    <property type="entry name" value="2-enoyl-CoA Hydratase, Chain A, domain 1"/>
    <property type="match status" value="1"/>
</dbReference>
<dbReference type="KEGG" id="spsw:Sps_05627"/>
<dbReference type="GO" id="GO:0007165">
    <property type="term" value="P:signal transduction"/>
    <property type="evidence" value="ECO:0007669"/>
    <property type="project" value="TreeGrafter"/>
</dbReference>
<name>A0A1S6HYQ6_9GAMM</name>
<dbReference type="SUPFAM" id="SSF50156">
    <property type="entry name" value="PDZ domain-like"/>
    <property type="match status" value="1"/>
</dbReference>
<dbReference type="PANTHER" id="PTHR32060">
    <property type="entry name" value="TAIL-SPECIFIC PROTEASE"/>
    <property type="match status" value="1"/>
</dbReference>
<evidence type="ECO:0000256" key="4">
    <source>
        <dbReference type="ARBA" id="ARBA00022825"/>
    </source>
</evidence>
<dbReference type="OrthoDB" id="9812068at2"/>
<evidence type="ECO:0000259" key="6">
    <source>
        <dbReference type="PROSITE" id="PS50106"/>
    </source>
</evidence>